<feature type="region of interest" description="Disordered" evidence="8">
    <location>
        <begin position="82"/>
        <end position="103"/>
    </location>
</feature>
<evidence type="ECO:0000256" key="6">
    <source>
        <dbReference type="ARBA" id="ARBA00023010"/>
    </source>
</evidence>
<protein>
    <submittedName>
        <fullName evidence="9">Twin-arginine translocation protein TatB</fullName>
    </submittedName>
</protein>
<evidence type="ECO:0000313" key="9">
    <source>
        <dbReference type="EMBL" id="SJN28358.1"/>
    </source>
</evidence>
<dbReference type="AlphaFoldDB" id="A0A1R4J8F2"/>
<dbReference type="Pfam" id="PF02416">
    <property type="entry name" value="TatA_B_E"/>
    <property type="match status" value="1"/>
</dbReference>
<evidence type="ECO:0000313" key="10">
    <source>
        <dbReference type="Proteomes" id="UP000196778"/>
    </source>
</evidence>
<reference evidence="10" key="1">
    <citation type="submission" date="2017-02" db="EMBL/GenBank/DDBJ databases">
        <authorList>
            <person name="Dridi B."/>
        </authorList>
    </citation>
    <scope>NUCLEOTIDE SEQUENCE [LARGE SCALE GENOMIC DNA]</scope>
    <source>
        <strain evidence="10">EB411</strain>
    </source>
</reference>
<keyword evidence="5" id="KW-1133">Transmembrane helix</keyword>
<evidence type="ECO:0000256" key="3">
    <source>
        <dbReference type="ARBA" id="ARBA00022692"/>
    </source>
</evidence>
<dbReference type="InterPro" id="IPR003369">
    <property type="entry name" value="TatA/B/E"/>
</dbReference>
<accession>A0A1R4J8F2</accession>
<organism evidence="9 10">
    <name type="scientific">Mycetocola reblochoni REB411</name>
    <dbReference type="NCBI Taxonomy" id="1255698"/>
    <lineage>
        <taxon>Bacteria</taxon>
        <taxon>Bacillati</taxon>
        <taxon>Actinomycetota</taxon>
        <taxon>Actinomycetes</taxon>
        <taxon>Micrococcales</taxon>
        <taxon>Microbacteriaceae</taxon>
        <taxon>Mycetocola</taxon>
    </lineage>
</organism>
<gene>
    <name evidence="9" type="ORF">FM119_05975</name>
</gene>
<dbReference type="EMBL" id="FUKR01000036">
    <property type="protein sequence ID" value="SJN28358.1"/>
    <property type="molecule type" value="Genomic_DNA"/>
</dbReference>
<dbReference type="RefSeq" id="WP_087136780.1">
    <property type="nucleotide sequence ID" value="NZ_FUKR01000036.1"/>
</dbReference>
<keyword evidence="4" id="KW-0653">Protein transport</keyword>
<sequence length="146" mass="15554">MGLTFDKLLIIGVIAAFLIGPEKLPGYAAKLAELVKSVRRMARGAQDRMKDEMGPEFTDINWKQMDPRQYDPRRIIRDALLEEDGATPAREPAAGANGIGSSGAAGAAAAVAGSAGRALDEDYLARVRRRRAGQATGPVPFDDEAS</sequence>
<evidence type="ECO:0000256" key="1">
    <source>
        <dbReference type="ARBA" id="ARBA00004167"/>
    </source>
</evidence>
<dbReference type="Gene3D" id="1.20.5.3310">
    <property type="match status" value="1"/>
</dbReference>
<evidence type="ECO:0000256" key="5">
    <source>
        <dbReference type="ARBA" id="ARBA00022989"/>
    </source>
</evidence>
<name>A0A1R4J8F2_9MICO</name>
<dbReference type="OrthoDB" id="3267321at2"/>
<dbReference type="Proteomes" id="UP000196778">
    <property type="component" value="Unassembled WGS sequence"/>
</dbReference>
<evidence type="ECO:0000256" key="2">
    <source>
        <dbReference type="ARBA" id="ARBA00022448"/>
    </source>
</evidence>
<evidence type="ECO:0000256" key="8">
    <source>
        <dbReference type="SAM" id="MobiDB-lite"/>
    </source>
</evidence>
<keyword evidence="10" id="KW-1185">Reference proteome</keyword>
<keyword evidence="3" id="KW-0812">Transmembrane</keyword>
<evidence type="ECO:0000256" key="7">
    <source>
        <dbReference type="ARBA" id="ARBA00023136"/>
    </source>
</evidence>
<proteinExistence type="predicted"/>
<keyword evidence="7" id="KW-0472">Membrane</keyword>
<evidence type="ECO:0000256" key="4">
    <source>
        <dbReference type="ARBA" id="ARBA00022927"/>
    </source>
</evidence>
<keyword evidence="2" id="KW-0813">Transport</keyword>
<keyword evidence="6" id="KW-0811">Translocation</keyword>
<comment type="subcellular location">
    <subcellularLocation>
        <location evidence="1">Membrane</location>
        <topology evidence="1">Single-pass membrane protein</topology>
    </subcellularLocation>
</comment>